<evidence type="ECO:0000256" key="1">
    <source>
        <dbReference type="ARBA" id="ARBA00004906"/>
    </source>
</evidence>
<dbReference type="RefSeq" id="XP_025357955.1">
    <property type="nucleotide sequence ID" value="XM_025500708.1"/>
</dbReference>
<dbReference type="GO" id="GO:0016740">
    <property type="term" value="F:transferase activity"/>
    <property type="evidence" value="ECO:0007669"/>
    <property type="project" value="UniProtKB-KW"/>
</dbReference>
<accession>A0A316VMM3</accession>
<proteinExistence type="predicted"/>
<keyword evidence="6" id="KW-0833">Ubl conjugation pathway</keyword>
<evidence type="ECO:0000256" key="3">
    <source>
        <dbReference type="ARBA" id="ARBA00022723"/>
    </source>
</evidence>
<dbReference type="PANTHER" id="PTHR22770">
    <property type="entry name" value="UBIQUITIN CONJUGATING ENZYME 7 INTERACTING PROTEIN-RELATED"/>
    <property type="match status" value="1"/>
</dbReference>
<dbReference type="InParanoid" id="A0A316VMM3"/>
<dbReference type="EMBL" id="KZ819602">
    <property type="protein sequence ID" value="PWN37653.1"/>
    <property type="molecule type" value="Genomic_DNA"/>
</dbReference>
<evidence type="ECO:0000256" key="2">
    <source>
        <dbReference type="ARBA" id="ARBA00022679"/>
    </source>
</evidence>
<feature type="domain" description="RING-type" evidence="9">
    <location>
        <begin position="17"/>
        <end position="439"/>
    </location>
</feature>
<gene>
    <name evidence="10" type="ORF">FA14DRAFT_176940</name>
</gene>
<keyword evidence="8" id="KW-0175">Coiled coil</keyword>
<evidence type="ECO:0000313" key="10">
    <source>
        <dbReference type="EMBL" id="PWN37653.1"/>
    </source>
</evidence>
<dbReference type="GO" id="GO:0008270">
    <property type="term" value="F:zinc ion binding"/>
    <property type="evidence" value="ECO:0007669"/>
    <property type="project" value="UniProtKB-KW"/>
</dbReference>
<dbReference type="AlphaFoldDB" id="A0A316VMM3"/>
<keyword evidence="7" id="KW-0862">Zinc</keyword>
<sequence>MEEIIVDWNEKDFSASEPIYCEICCTEDVKPEDQTKCAEGHIFCKTCAGNMAQVQINNFQVSLPCMSMKGCEAEFEEEEAKAFLTEVLYKKWKELYIEKFAKDLGIKEALEFCPFCDFNRVSFHITEVHTFICENRSCGKWSCLKCKEEDHSPLSCEEAERILTNVEDQKAKFVFEATVRRCPSASCGIAIEKDEIIAREAEAAEKEFEKVYLQQNFVKERKQALKNTIAQAREREHARLLSQQIREQEEQERNSLMQEAYLHKAHLPCLSSEDCKAQFGFEEAKKFLPEKLYDRWQKLSFQELMKALDFNEELCPFCDYACILTGAYDFGIFMCGNRQCAKWSCRTCRAEDHTPLTCQQSLGTLRWDDKRHIEKYLSDAIIRRCPNKSCFTPIEKAEGCNHMECRKCGTHFCYLCRKDISVNVYQHFQNSSCELFQDAEEVIAKEYAEAEERLKDDALQLQLKREALEDARKKFHAKQQEHAAKVQACFSREFRSFPW</sequence>
<evidence type="ECO:0000313" key="11">
    <source>
        <dbReference type="Proteomes" id="UP000245771"/>
    </source>
</evidence>
<dbReference type="PROSITE" id="PS51873">
    <property type="entry name" value="TRIAD"/>
    <property type="match status" value="1"/>
</dbReference>
<keyword evidence="4" id="KW-0677">Repeat</keyword>
<feature type="coiled-coil region" evidence="8">
    <location>
        <begin position="215"/>
        <end position="251"/>
    </location>
</feature>
<dbReference type="Proteomes" id="UP000245771">
    <property type="component" value="Unassembled WGS sequence"/>
</dbReference>
<evidence type="ECO:0000256" key="6">
    <source>
        <dbReference type="ARBA" id="ARBA00022786"/>
    </source>
</evidence>
<organism evidence="10 11">
    <name type="scientific">Meira miltonrushii</name>
    <dbReference type="NCBI Taxonomy" id="1280837"/>
    <lineage>
        <taxon>Eukaryota</taxon>
        <taxon>Fungi</taxon>
        <taxon>Dikarya</taxon>
        <taxon>Basidiomycota</taxon>
        <taxon>Ustilaginomycotina</taxon>
        <taxon>Exobasidiomycetes</taxon>
        <taxon>Exobasidiales</taxon>
        <taxon>Brachybasidiaceae</taxon>
        <taxon>Meira</taxon>
    </lineage>
</organism>
<dbReference type="PANTHER" id="PTHR22770:SF47">
    <property type="entry name" value="E3 UBIQUITIN-PROTEIN LIGASE RNF216"/>
    <property type="match status" value="1"/>
</dbReference>
<reference evidence="10 11" key="1">
    <citation type="journal article" date="2018" name="Mol. Biol. Evol.">
        <title>Broad Genomic Sampling Reveals a Smut Pathogenic Ancestry of the Fungal Clade Ustilaginomycotina.</title>
        <authorList>
            <person name="Kijpornyongpan T."/>
            <person name="Mondo S.J."/>
            <person name="Barry K."/>
            <person name="Sandor L."/>
            <person name="Lee J."/>
            <person name="Lipzen A."/>
            <person name="Pangilinan J."/>
            <person name="LaButti K."/>
            <person name="Hainaut M."/>
            <person name="Henrissat B."/>
            <person name="Grigoriev I.V."/>
            <person name="Spatafora J.W."/>
            <person name="Aime M.C."/>
        </authorList>
    </citation>
    <scope>NUCLEOTIDE SEQUENCE [LARGE SCALE GENOMIC DNA]</scope>
    <source>
        <strain evidence="10 11">MCA 3882</strain>
    </source>
</reference>
<evidence type="ECO:0000256" key="4">
    <source>
        <dbReference type="ARBA" id="ARBA00022737"/>
    </source>
</evidence>
<feature type="coiled-coil region" evidence="8">
    <location>
        <begin position="444"/>
        <end position="481"/>
    </location>
</feature>
<keyword evidence="11" id="KW-1185">Reference proteome</keyword>
<keyword evidence="2" id="KW-0808">Transferase</keyword>
<dbReference type="InterPro" id="IPR013083">
    <property type="entry name" value="Znf_RING/FYVE/PHD"/>
</dbReference>
<dbReference type="InterPro" id="IPR051628">
    <property type="entry name" value="LUBAC_E3_Ligases"/>
</dbReference>
<dbReference type="Pfam" id="PF01485">
    <property type="entry name" value="IBR"/>
    <property type="match status" value="1"/>
</dbReference>
<keyword evidence="3" id="KW-0479">Metal-binding</keyword>
<name>A0A316VMM3_9BASI</name>
<dbReference type="STRING" id="1280837.A0A316VMM3"/>
<dbReference type="InterPro" id="IPR044066">
    <property type="entry name" value="TRIAD_supradom"/>
</dbReference>
<dbReference type="InterPro" id="IPR047545">
    <property type="entry name" value="BRcat_RBR_RNF216"/>
</dbReference>
<keyword evidence="5" id="KW-0863">Zinc-finger</keyword>
<dbReference type="OrthoDB" id="10009520at2759"/>
<dbReference type="SMART" id="SM00647">
    <property type="entry name" value="IBR"/>
    <property type="match status" value="3"/>
</dbReference>
<evidence type="ECO:0000259" key="9">
    <source>
        <dbReference type="PROSITE" id="PS51873"/>
    </source>
</evidence>
<dbReference type="SUPFAM" id="SSF57850">
    <property type="entry name" value="RING/U-box"/>
    <property type="match status" value="1"/>
</dbReference>
<dbReference type="Gene3D" id="3.30.40.10">
    <property type="entry name" value="Zinc/RING finger domain, C3HC4 (zinc finger)"/>
    <property type="match status" value="1"/>
</dbReference>
<evidence type="ECO:0000256" key="8">
    <source>
        <dbReference type="SAM" id="Coils"/>
    </source>
</evidence>
<dbReference type="InterPro" id="IPR002867">
    <property type="entry name" value="IBR_dom"/>
</dbReference>
<dbReference type="GeneID" id="37022489"/>
<comment type="pathway">
    <text evidence="1">Protein modification; protein ubiquitination.</text>
</comment>
<evidence type="ECO:0000256" key="5">
    <source>
        <dbReference type="ARBA" id="ARBA00022771"/>
    </source>
</evidence>
<protein>
    <recommendedName>
        <fullName evidence="9">RING-type domain-containing protein</fullName>
    </recommendedName>
</protein>
<dbReference type="Gene3D" id="1.20.120.1750">
    <property type="match status" value="1"/>
</dbReference>
<evidence type="ECO:0000256" key="7">
    <source>
        <dbReference type="ARBA" id="ARBA00022833"/>
    </source>
</evidence>
<dbReference type="CDD" id="cd20339">
    <property type="entry name" value="BRcat_RBR_RNF216"/>
    <property type="match status" value="2"/>
</dbReference>